<feature type="transmembrane region" description="Helical" evidence="1">
    <location>
        <begin position="174"/>
        <end position="195"/>
    </location>
</feature>
<evidence type="ECO:0000313" key="3">
    <source>
        <dbReference type="EMBL" id="TMQ70791.1"/>
    </source>
</evidence>
<accession>A0A538U4K8</accession>
<protein>
    <recommendedName>
        <fullName evidence="5">SH3 domain-containing protein</fullName>
    </recommendedName>
</protein>
<keyword evidence="1" id="KW-1133">Transmembrane helix</keyword>
<evidence type="ECO:0000256" key="1">
    <source>
        <dbReference type="SAM" id="Phobius"/>
    </source>
</evidence>
<keyword evidence="1" id="KW-0472">Membrane</keyword>
<sequence length="264" mass="27384">MSATLVGNARRAMTVAMIGACVGLAAAARPAAAAATSAAQERFRDAGELARRGDFPRAIALYESLAVAGNETASLDWNRAQAAYARGAMGEALWALLRARELDPSDRAVARDIERLREGANLDRAEIAPDPLAAVARAARRFRLDLIAVLLLVVSLGAHAGLKLRRGARGLIPIAWTALALGLGVAAVPIAGAFAHPTGTVVRRGAPLLDAASPTAEATGTLREGEVLPILEASGPYVRVEDSSGARGWALATDVRPLTGPPQR</sequence>
<dbReference type="AlphaFoldDB" id="A0A538U4K8"/>
<dbReference type="InterPro" id="IPR011990">
    <property type="entry name" value="TPR-like_helical_dom_sf"/>
</dbReference>
<dbReference type="Proteomes" id="UP000319771">
    <property type="component" value="Unassembled WGS sequence"/>
</dbReference>
<evidence type="ECO:0008006" key="5">
    <source>
        <dbReference type="Google" id="ProtNLM"/>
    </source>
</evidence>
<evidence type="ECO:0000313" key="4">
    <source>
        <dbReference type="Proteomes" id="UP000319771"/>
    </source>
</evidence>
<dbReference type="Gene3D" id="1.25.40.10">
    <property type="entry name" value="Tetratricopeptide repeat domain"/>
    <property type="match status" value="1"/>
</dbReference>
<keyword evidence="2" id="KW-0732">Signal</keyword>
<feature type="transmembrane region" description="Helical" evidence="1">
    <location>
        <begin position="142"/>
        <end position="162"/>
    </location>
</feature>
<organism evidence="3 4">
    <name type="scientific">Eiseniibacteriota bacterium</name>
    <dbReference type="NCBI Taxonomy" id="2212470"/>
    <lineage>
        <taxon>Bacteria</taxon>
        <taxon>Candidatus Eiseniibacteriota</taxon>
    </lineage>
</organism>
<evidence type="ECO:0000256" key="2">
    <source>
        <dbReference type="SAM" id="SignalP"/>
    </source>
</evidence>
<reference evidence="3 4" key="1">
    <citation type="journal article" date="2019" name="Nat. Microbiol.">
        <title>Mediterranean grassland soil C-N compound turnover is dependent on rainfall and depth, and is mediated by genomically divergent microorganisms.</title>
        <authorList>
            <person name="Diamond S."/>
            <person name="Andeer P.F."/>
            <person name="Li Z."/>
            <person name="Crits-Christoph A."/>
            <person name="Burstein D."/>
            <person name="Anantharaman K."/>
            <person name="Lane K.R."/>
            <person name="Thomas B.C."/>
            <person name="Pan C."/>
            <person name="Northen T.R."/>
            <person name="Banfield J.F."/>
        </authorList>
    </citation>
    <scope>NUCLEOTIDE SEQUENCE [LARGE SCALE GENOMIC DNA]</scope>
    <source>
        <strain evidence="3">WS_11</strain>
    </source>
</reference>
<keyword evidence="1" id="KW-0812">Transmembrane</keyword>
<gene>
    <name evidence="3" type="ORF">E6K81_11785</name>
</gene>
<dbReference type="EMBL" id="VBPB01000203">
    <property type="protein sequence ID" value="TMQ70791.1"/>
    <property type="molecule type" value="Genomic_DNA"/>
</dbReference>
<comment type="caution">
    <text evidence="3">The sequence shown here is derived from an EMBL/GenBank/DDBJ whole genome shotgun (WGS) entry which is preliminary data.</text>
</comment>
<name>A0A538U4K8_UNCEI</name>
<dbReference type="SUPFAM" id="SSF48452">
    <property type="entry name" value="TPR-like"/>
    <property type="match status" value="1"/>
</dbReference>
<feature type="signal peptide" evidence="2">
    <location>
        <begin position="1"/>
        <end position="27"/>
    </location>
</feature>
<feature type="chain" id="PRO_5022184624" description="SH3 domain-containing protein" evidence="2">
    <location>
        <begin position="28"/>
        <end position="264"/>
    </location>
</feature>
<proteinExistence type="predicted"/>